<dbReference type="GO" id="GO:0006506">
    <property type="term" value="P:GPI anchor biosynthetic process"/>
    <property type="evidence" value="ECO:0007669"/>
    <property type="project" value="InterPro"/>
</dbReference>
<dbReference type="HOGENOM" id="CLU_036324_0_0_1"/>
<dbReference type="InterPro" id="IPR029675">
    <property type="entry name" value="PGAP4"/>
</dbReference>
<evidence type="ECO:0000313" key="3">
    <source>
        <dbReference type="Proteomes" id="UP000012174"/>
    </source>
</evidence>
<dbReference type="KEGG" id="ela:UCREL1_7635"/>
<dbReference type="CDD" id="cd22189">
    <property type="entry name" value="PGAP4-like_fungal"/>
    <property type="match status" value="1"/>
</dbReference>
<name>M7TFA5_EUTLA</name>
<sequence length="451" mass="51243">MLPLLKSARAHAHHAHAHAQNRVVTSFVLGFLLCYGLVASYLRSTCYRDPSSIFFQPELSRVLSYSSFRKVQARKYADQAAVLAPSKWSTAVPNPDICVAIGSVSRDGFSYLKETIGSVLEGLDEIERQRVYLVVFLAHVNQSRHEDYDQPWLNNLADSLPTYSTITDDPDKIRLINELEEDGDYEAHARKQKIDYSVQLTECAKVNPTYIMTMEDDVIALDGWYHRVMGALRTASSKTEAMGRDRDDFLYLRIFYDGRLLGWNTEEWPTYFVASSSFVLVEVLVVFLLRWWFVPVRRALSRSMLFFIFGVCTPMIIGLFFATGRNCMLPKEPGVHLMHKYGCCAQGYVFPQRQITDNLLPIYLDTEDSHAAVDTFLEDWANSHDGLRWAVTPVLIQHVGGKSTHGAGDQELGRLNDDMPFDYTFETNDPVSLVQEHQVAVLGMAKELRGE</sequence>
<organism evidence="2 3">
    <name type="scientific">Eutypa lata (strain UCR-EL1)</name>
    <name type="common">Grapevine dieback disease fungus</name>
    <name type="synonym">Eutypa armeniacae</name>
    <dbReference type="NCBI Taxonomy" id="1287681"/>
    <lineage>
        <taxon>Eukaryota</taxon>
        <taxon>Fungi</taxon>
        <taxon>Dikarya</taxon>
        <taxon>Ascomycota</taxon>
        <taxon>Pezizomycotina</taxon>
        <taxon>Sordariomycetes</taxon>
        <taxon>Xylariomycetidae</taxon>
        <taxon>Xylariales</taxon>
        <taxon>Diatrypaceae</taxon>
        <taxon>Eutypa</taxon>
    </lineage>
</organism>
<proteinExistence type="predicted"/>
<keyword evidence="1" id="KW-1133">Transmembrane helix</keyword>
<dbReference type="Proteomes" id="UP000012174">
    <property type="component" value="Unassembled WGS sequence"/>
</dbReference>
<dbReference type="GO" id="GO:0000139">
    <property type="term" value="C:Golgi membrane"/>
    <property type="evidence" value="ECO:0007669"/>
    <property type="project" value="InterPro"/>
</dbReference>
<dbReference type="OMA" id="LNTHTCH"/>
<keyword evidence="1" id="KW-0812">Transmembrane</keyword>
<gene>
    <name evidence="2" type="ORF">UCREL1_7635</name>
</gene>
<accession>M7TFA5</accession>
<keyword evidence="1" id="KW-0472">Membrane</keyword>
<feature type="transmembrane region" description="Helical" evidence="1">
    <location>
        <begin position="271"/>
        <end position="293"/>
    </location>
</feature>
<dbReference type="EMBL" id="KB706877">
    <property type="protein sequence ID" value="EMR65395.1"/>
    <property type="molecule type" value="Genomic_DNA"/>
</dbReference>
<evidence type="ECO:0000313" key="2">
    <source>
        <dbReference type="EMBL" id="EMR65395.1"/>
    </source>
</evidence>
<evidence type="ECO:0000256" key="1">
    <source>
        <dbReference type="SAM" id="Phobius"/>
    </source>
</evidence>
<reference evidence="3" key="1">
    <citation type="journal article" date="2013" name="Genome Announc.">
        <title>Draft genome sequence of the grapevine dieback fungus Eutypa lata UCR-EL1.</title>
        <authorList>
            <person name="Blanco-Ulate B."/>
            <person name="Rolshausen P.E."/>
            <person name="Cantu D."/>
        </authorList>
    </citation>
    <scope>NUCLEOTIDE SEQUENCE [LARGE SCALE GENOMIC DNA]</scope>
    <source>
        <strain evidence="3">UCR-EL1</strain>
    </source>
</reference>
<feature type="transmembrane region" description="Helical" evidence="1">
    <location>
        <begin position="21"/>
        <end position="42"/>
    </location>
</feature>
<dbReference type="GO" id="GO:0016757">
    <property type="term" value="F:glycosyltransferase activity"/>
    <property type="evidence" value="ECO:0007669"/>
    <property type="project" value="InterPro"/>
</dbReference>
<feature type="transmembrane region" description="Helical" evidence="1">
    <location>
        <begin position="305"/>
        <end position="323"/>
    </location>
</feature>
<dbReference type="PANTHER" id="PTHR31410:SF1">
    <property type="entry name" value="POST-GPI ATTACHMENT TO PROTEINS FACTOR 4"/>
    <property type="match status" value="1"/>
</dbReference>
<keyword evidence="3" id="KW-1185">Reference proteome</keyword>
<dbReference type="OrthoDB" id="2016523at2759"/>
<dbReference type="AlphaFoldDB" id="M7TFA5"/>
<dbReference type="PANTHER" id="PTHR31410">
    <property type="entry name" value="TRANSMEMBRANE PROTEIN 246"/>
    <property type="match status" value="1"/>
</dbReference>
<dbReference type="eggNOG" id="ENOG502RS2J">
    <property type="taxonomic scope" value="Eukaryota"/>
</dbReference>
<protein>
    <submittedName>
        <fullName evidence="2">Putative integral membrane protein</fullName>
    </submittedName>
</protein>